<evidence type="ECO:0000313" key="16">
    <source>
        <dbReference type="EMBL" id="OQX15290.1"/>
    </source>
</evidence>
<evidence type="ECO:0000256" key="3">
    <source>
        <dbReference type="ARBA" id="ARBA00022705"/>
    </source>
</evidence>
<dbReference type="Gene3D" id="1.10.10.10">
    <property type="entry name" value="Winged helix-like DNA-binding domain superfamily/Winged helix DNA-binding domain"/>
    <property type="match status" value="1"/>
</dbReference>
<evidence type="ECO:0000256" key="1">
    <source>
        <dbReference type="ARBA" id="ARBA00007484"/>
    </source>
</evidence>
<dbReference type="EC" id="3.4.21.88" evidence="12"/>
<evidence type="ECO:0000256" key="10">
    <source>
        <dbReference type="ARBA" id="ARBA00023204"/>
    </source>
</evidence>
<dbReference type="NCBIfam" id="TIGR00498">
    <property type="entry name" value="lexA"/>
    <property type="match status" value="1"/>
</dbReference>
<feature type="domain" description="LexA repressor DNA-binding" evidence="15">
    <location>
        <begin position="2"/>
        <end position="60"/>
    </location>
</feature>
<evidence type="ECO:0000256" key="4">
    <source>
        <dbReference type="ARBA" id="ARBA00022763"/>
    </source>
</evidence>
<proteinExistence type="inferred from homology"/>
<feature type="DNA-binding region" description="H-T-H motif" evidence="12">
    <location>
        <begin position="26"/>
        <end position="46"/>
    </location>
</feature>
<feature type="active site" description="For autocatalytic cleavage activity" evidence="12">
    <location>
        <position position="161"/>
    </location>
</feature>
<dbReference type="InterPro" id="IPR036286">
    <property type="entry name" value="LexA/Signal_pep-like_sf"/>
</dbReference>
<evidence type="ECO:0000256" key="7">
    <source>
        <dbReference type="ARBA" id="ARBA00023015"/>
    </source>
</evidence>
<dbReference type="FunFam" id="2.10.109.10:FF:000001">
    <property type="entry name" value="LexA repressor"/>
    <property type="match status" value="1"/>
</dbReference>
<dbReference type="InterPro" id="IPR050077">
    <property type="entry name" value="LexA_repressor"/>
</dbReference>
<keyword evidence="5 12" id="KW-0378">Hydrolase</keyword>
<feature type="domain" description="Peptidase S24/S26A/S26B/S26C" evidence="14">
    <location>
        <begin position="83"/>
        <end position="197"/>
    </location>
</feature>
<dbReference type="InterPro" id="IPR006200">
    <property type="entry name" value="LexA"/>
</dbReference>
<keyword evidence="3 12" id="KW-0235">DNA replication</keyword>
<dbReference type="InterPro" id="IPR036390">
    <property type="entry name" value="WH_DNA-bd_sf"/>
</dbReference>
<keyword evidence="7 12" id="KW-0805">Transcription regulation</keyword>
<sequence length="203" mass="22618">MLTRRQQQIWDIIQSLYARNGYTPTLDEIAQAGGISTRSTVHQHVQALIREGRLHASAGKRAYRLPETTVARHPQMPLSLGLPLAGRIAAGKPIEAIAGKDEINPSDLFGGNGRYVLEVRGESMIDIGIMDGDFVVIQQQDNARDGDIVVALVEREEVTLKRLYRLPDGRIELRPENSQMQPMLYPADTVQVQGKMVGLFRSY</sequence>
<organism evidence="16 17">
    <name type="scientific">Thiothrix lacustris</name>
    <dbReference type="NCBI Taxonomy" id="525917"/>
    <lineage>
        <taxon>Bacteria</taxon>
        <taxon>Pseudomonadati</taxon>
        <taxon>Pseudomonadota</taxon>
        <taxon>Gammaproteobacteria</taxon>
        <taxon>Thiotrichales</taxon>
        <taxon>Thiotrichaceae</taxon>
        <taxon>Thiothrix</taxon>
    </lineage>
</organism>
<dbReference type="SUPFAM" id="SSF51306">
    <property type="entry name" value="LexA/Signal peptidase"/>
    <property type="match status" value="1"/>
</dbReference>
<dbReference type="STRING" id="1123401.GCA_000621325_02074"/>
<dbReference type="InterPro" id="IPR015927">
    <property type="entry name" value="Peptidase_S24_S26A/B/C"/>
</dbReference>
<dbReference type="Pfam" id="PF00717">
    <property type="entry name" value="Peptidase_S24"/>
    <property type="match status" value="1"/>
</dbReference>
<evidence type="ECO:0000256" key="13">
    <source>
        <dbReference type="RuleBase" id="RU003991"/>
    </source>
</evidence>
<dbReference type="InterPro" id="IPR006199">
    <property type="entry name" value="LexA_DNA-bd_dom"/>
</dbReference>
<evidence type="ECO:0000256" key="9">
    <source>
        <dbReference type="ARBA" id="ARBA00023163"/>
    </source>
</evidence>
<dbReference type="CDD" id="cd06529">
    <property type="entry name" value="S24_LexA-like"/>
    <property type="match status" value="1"/>
</dbReference>
<name>A0A1Y1QWQ9_9GAMM</name>
<dbReference type="AlphaFoldDB" id="A0A1Y1QWQ9"/>
<dbReference type="GO" id="GO:0009432">
    <property type="term" value="P:SOS response"/>
    <property type="evidence" value="ECO:0007669"/>
    <property type="project" value="UniProtKB-UniRule"/>
</dbReference>
<dbReference type="Gene3D" id="2.10.109.10">
    <property type="entry name" value="Umud Fragment, subunit A"/>
    <property type="match status" value="1"/>
</dbReference>
<comment type="caution">
    <text evidence="16">The sequence shown here is derived from an EMBL/GenBank/DDBJ whole genome shotgun (WGS) entry which is preliminary data.</text>
</comment>
<dbReference type="InterPro" id="IPR039418">
    <property type="entry name" value="LexA-like"/>
</dbReference>
<comment type="function">
    <text evidence="12">Represses a number of genes involved in the response to DNA damage (SOS response), including recA and lexA. In the presence of single-stranded DNA, RecA interacts with LexA causing an autocatalytic cleavage which disrupts the DNA-binding part of LexA, leading to derepression of the SOS regulon and eventually DNA repair.</text>
</comment>
<keyword evidence="10 12" id="KW-0234">DNA repair</keyword>
<dbReference type="PANTHER" id="PTHR33516">
    <property type="entry name" value="LEXA REPRESSOR"/>
    <property type="match status" value="1"/>
</dbReference>
<keyword evidence="2 12" id="KW-0678">Repressor</keyword>
<evidence type="ECO:0000313" key="17">
    <source>
        <dbReference type="Proteomes" id="UP000192491"/>
    </source>
</evidence>
<dbReference type="InterPro" id="IPR036388">
    <property type="entry name" value="WH-like_DNA-bd_sf"/>
</dbReference>
<reference evidence="16 17" key="1">
    <citation type="submission" date="2017-01" db="EMBL/GenBank/DDBJ databases">
        <title>Novel large sulfur bacteria in the metagenomes of groundwater-fed chemosynthetic microbial mats in the Lake Huron basin.</title>
        <authorList>
            <person name="Sharrar A.M."/>
            <person name="Flood B.E."/>
            <person name="Bailey J.V."/>
            <person name="Jones D.S."/>
            <person name="Biddanda B."/>
            <person name="Ruberg S.A."/>
            <person name="Marcus D.N."/>
            <person name="Dick G.J."/>
        </authorList>
    </citation>
    <scope>NUCLEOTIDE SEQUENCE [LARGE SCALE GENOMIC DNA]</scope>
    <source>
        <strain evidence="16">A8</strain>
    </source>
</reference>
<comment type="catalytic activity">
    <reaction evidence="12">
        <text>Hydrolysis of Ala-|-Gly bond in repressor LexA.</text>
        <dbReference type="EC" id="3.4.21.88"/>
    </reaction>
</comment>
<dbReference type="GO" id="GO:0004252">
    <property type="term" value="F:serine-type endopeptidase activity"/>
    <property type="evidence" value="ECO:0007669"/>
    <property type="project" value="UniProtKB-UniRule"/>
</dbReference>
<dbReference type="GO" id="GO:0006260">
    <property type="term" value="P:DNA replication"/>
    <property type="evidence" value="ECO:0007669"/>
    <property type="project" value="UniProtKB-UniRule"/>
</dbReference>
<feature type="active site" description="For autocatalytic cleavage activity" evidence="12">
    <location>
        <position position="123"/>
    </location>
</feature>
<comment type="subunit">
    <text evidence="12">Homodimer.</text>
</comment>
<dbReference type="GO" id="GO:0045892">
    <property type="term" value="P:negative regulation of DNA-templated transcription"/>
    <property type="evidence" value="ECO:0007669"/>
    <property type="project" value="UniProtKB-UniRule"/>
</dbReference>
<evidence type="ECO:0000259" key="15">
    <source>
        <dbReference type="Pfam" id="PF01726"/>
    </source>
</evidence>
<feature type="site" description="Cleavage; by autolysis" evidence="12">
    <location>
        <begin position="90"/>
        <end position="91"/>
    </location>
</feature>
<evidence type="ECO:0000256" key="11">
    <source>
        <dbReference type="ARBA" id="ARBA00023236"/>
    </source>
</evidence>
<dbReference type="SUPFAM" id="SSF46785">
    <property type="entry name" value="Winged helix' DNA-binding domain"/>
    <property type="match status" value="1"/>
</dbReference>
<keyword evidence="4 12" id="KW-0227">DNA damage</keyword>
<dbReference type="GO" id="GO:0006281">
    <property type="term" value="P:DNA repair"/>
    <property type="evidence" value="ECO:0007669"/>
    <property type="project" value="UniProtKB-UniRule"/>
</dbReference>
<gene>
    <name evidence="12" type="primary">lexA</name>
    <name evidence="16" type="ORF">BWK73_07095</name>
</gene>
<keyword evidence="11 12" id="KW-0742">SOS response</keyword>
<dbReference type="PANTHER" id="PTHR33516:SF2">
    <property type="entry name" value="LEXA REPRESSOR-RELATED"/>
    <property type="match status" value="1"/>
</dbReference>
<evidence type="ECO:0000256" key="5">
    <source>
        <dbReference type="ARBA" id="ARBA00022801"/>
    </source>
</evidence>
<dbReference type="InterPro" id="IPR006197">
    <property type="entry name" value="Peptidase_S24_LexA"/>
</dbReference>
<accession>A0A1Y1QWQ9</accession>
<comment type="similarity">
    <text evidence="1 12 13">Belongs to the peptidase S24 family.</text>
</comment>
<evidence type="ECO:0000259" key="14">
    <source>
        <dbReference type="Pfam" id="PF00717"/>
    </source>
</evidence>
<keyword evidence="9 12" id="KW-0804">Transcription</keyword>
<evidence type="ECO:0000256" key="6">
    <source>
        <dbReference type="ARBA" id="ARBA00022813"/>
    </source>
</evidence>
<keyword evidence="6 12" id="KW-0068">Autocatalytic cleavage</keyword>
<dbReference type="HAMAP" id="MF_00015">
    <property type="entry name" value="LexA"/>
    <property type="match status" value="1"/>
</dbReference>
<evidence type="ECO:0000256" key="2">
    <source>
        <dbReference type="ARBA" id="ARBA00022491"/>
    </source>
</evidence>
<dbReference type="GO" id="GO:0006508">
    <property type="term" value="P:proteolysis"/>
    <property type="evidence" value="ECO:0007669"/>
    <property type="project" value="InterPro"/>
</dbReference>
<evidence type="ECO:0000256" key="8">
    <source>
        <dbReference type="ARBA" id="ARBA00023125"/>
    </source>
</evidence>
<keyword evidence="8 12" id="KW-0238">DNA-binding</keyword>
<dbReference type="EMBL" id="MTEJ01000016">
    <property type="protein sequence ID" value="OQX15290.1"/>
    <property type="molecule type" value="Genomic_DNA"/>
</dbReference>
<evidence type="ECO:0000256" key="12">
    <source>
        <dbReference type="HAMAP-Rule" id="MF_00015"/>
    </source>
</evidence>
<dbReference type="Proteomes" id="UP000192491">
    <property type="component" value="Unassembled WGS sequence"/>
</dbReference>
<dbReference type="GO" id="GO:0003677">
    <property type="term" value="F:DNA binding"/>
    <property type="evidence" value="ECO:0007669"/>
    <property type="project" value="UniProtKB-UniRule"/>
</dbReference>
<dbReference type="Pfam" id="PF01726">
    <property type="entry name" value="LexA_DNA_bind"/>
    <property type="match status" value="1"/>
</dbReference>
<dbReference type="PRINTS" id="PR00726">
    <property type="entry name" value="LEXASERPTASE"/>
</dbReference>
<protein>
    <recommendedName>
        <fullName evidence="12">LexA repressor</fullName>
        <ecNumber evidence="12">3.4.21.88</ecNumber>
    </recommendedName>
</protein>